<keyword evidence="2" id="KW-1185">Reference proteome</keyword>
<organism evidence="1 2">
    <name type="scientific">Thalassobaculum fulvum</name>
    <dbReference type="NCBI Taxonomy" id="1633335"/>
    <lineage>
        <taxon>Bacteria</taxon>
        <taxon>Pseudomonadati</taxon>
        <taxon>Pseudomonadota</taxon>
        <taxon>Alphaproteobacteria</taxon>
        <taxon>Rhodospirillales</taxon>
        <taxon>Thalassobaculaceae</taxon>
        <taxon>Thalassobaculum</taxon>
    </lineage>
</organism>
<accession>A0A919CMB0</accession>
<protein>
    <submittedName>
        <fullName evidence="1">Uncharacterized protein</fullName>
    </submittedName>
</protein>
<proteinExistence type="predicted"/>
<dbReference type="AlphaFoldDB" id="A0A919CMB0"/>
<name>A0A919CMB0_9PROT</name>
<comment type="caution">
    <text evidence="1">The sequence shown here is derived from an EMBL/GenBank/DDBJ whole genome shotgun (WGS) entry which is preliminary data.</text>
</comment>
<dbReference type="EMBL" id="BMZS01000001">
    <property type="protein sequence ID" value="GHD39242.1"/>
    <property type="molecule type" value="Genomic_DNA"/>
</dbReference>
<evidence type="ECO:0000313" key="2">
    <source>
        <dbReference type="Proteomes" id="UP000630353"/>
    </source>
</evidence>
<sequence>MRSPRRRADTPDRVPFVDANSKDGKPLRIVVVLTGTPHDKQTVPDELVGRKKKCKIAGDSEELLFINIYEQ</sequence>
<evidence type="ECO:0000313" key="1">
    <source>
        <dbReference type="EMBL" id="GHD39242.1"/>
    </source>
</evidence>
<gene>
    <name evidence="1" type="ORF">GCM10017083_00890</name>
</gene>
<reference evidence="1" key="2">
    <citation type="submission" date="2020-09" db="EMBL/GenBank/DDBJ databases">
        <authorList>
            <person name="Sun Q."/>
            <person name="Kim S."/>
        </authorList>
    </citation>
    <scope>NUCLEOTIDE SEQUENCE</scope>
    <source>
        <strain evidence="1">KCTC 42651</strain>
    </source>
</reference>
<dbReference type="Proteomes" id="UP000630353">
    <property type="component" value="Unassembled WGS sequence"/>
</dbReference>
<reference evidence="1" key="1">
    <citation type="journal article" date="2014" name="Int. J. Syst. Evol. Microbiol.">
        <title>Complete genome sequence of Corynebacterium casei LMG S-19264T (=DSM 44701T), isolated from a smear-ripened cheese.</title>
        <authorList>
            <consortium name="US DOE Joint Genome Institute (JGI-PGF)"/>
            <person name="Walter F."/>
            <person name="Albersmeier A."/>
            <person name="Kalinowski J."/>
            <person name="Ruckert C."/>
        </authorList>
    </citation>
    <scope>NUCLEOTIDE SEQUENCE</scope>
    <source>
        <strain evidence="1">KCTC 42651</strain>
    </source>
</reference>